<sequence>MSLDEALRIPGAYAVALITADEPALTWWGRSPTDREAQAASQVGRAAADLVRLSSVNVLTDTLDDVLVTSAQAFHVLRLIPTPNGQDRVAHLMLRRAGANLAMARHDFRRLTSAYATETAPASAAGESPAVGEALTVVGGPAVGESYAEGAAPMADVAPAVEEASAVSTAPAAEVAPAVSIAPVTGITRAEAPAVEVAPVVEEASADVSRAEIGAHAAAETQAEARAVNGVPAVGVAHETAAVPDELMMQDASSGGEADNEVVIGRATEPALSTEPKGAAEARAAEAEEPAEPELFAGLETLVARGSSAGPEAVNGMPVADVEALPVFSRALEGEPEIFRDAVAEFTAASEPDLAPKVEPDLAPKAEPDLAPKVEPDLAPKVEPDLAAEVEPDLALKAEPDLALKAEPGLASKAGLDVAAEVEPGLAEESESGLATEVEPEMALKVEPDVAAEVEPDVAPEAGPGAAAQAGAESVAEDWSEVEAEAELSDFEEEPGAIAELEALDVPDFGDETHDGAGREPAVDAGEYEDDRGSGLDEASDPEQDSLVETEKPILPRRSPGTENLPAAAVTAKASPAAWLDLLGQPYFNDETVLERVLGSLKRL</sequence>
<dbReference type="EMBL" id="BOQP01000039">
    <property type="protein sequence ID" value="GIM79663.1"/>
    <property type="molecule type" value="Genomic_DNA"/>
</dbReference>
<evidence type="ECO:0000256" key="1">
    <source>
        <dbReference type="SAM" id="MobiDB-lite"/>
    </source>
</evidence>
<gene>
    <name evidence="2" type="ORF">Aco04nite_66710</name>
</gene>
<feature type="region of interest" description="Disordered" evidence="1">
    <location>
        <begin position="423"/>
        <end position="569"/>
    </location>
</feature>
<comment type="caution">
    <text evidence="2">The sequence shown here is derived from an EMBL/GenBank/DDBJ whole genome shotgun (WGS) entry which is preliminary data.</text>
</comment>
<evidence type="ECO:0000313" key="2">
    <source>
        <dbReference type="EMBL" id="GIM79663.1"/>
    </source>
</evidence>
<feature type="region of interest" description="Disordered" evidence="1">
    <location>
        <begin position="351"/>
        <end position="377"/>
    </location>
</feature>
<feature type="compositionally biased region" description="Low complexity" evidence="1">
    <location>
        <begin position="459"/>
        <end position="474"/>
    </location>
</feature>
<dbReference type="Proteomes" id="UP000680865">
    <property type="component" value="Unassembled WGS sequence"/>
</dbReference>
<feature type="compositionally biased region" description="Basic and acidic residues" evidence="1">
    <location>
        <begin position="354"/>
        <end position="377"/>
    </location>
</feature>
<name>A0A919W4R2_9ACTN</name>
<feature type="compositionally biased region" description="Basic and acidic residues" evidence="1">
    <location>
        <begin position="511"/>
        <end position="522"/>
    </location>
</feature>
<evidence type="ECO:0000313" key="3">
    <source>
        <dbReference type="Proteomes" id="UP000680865"/>
    </source>
</evidence>
<keyword evidence="3" id="KW-1185">Reference proteome</keyword>
<organism evidence="2 3">
    <name type="scientific">Winogradskya consettensis</name>
    <dbReference type="NCBI Taxonomy" id="113560"/>
    <lineage>
        <taxon>Bacteria</taxon>
        <taxon>Bacillati</taxon>
        <taxon>Actinomycetota</taxon>
        <taxon>Actinomycetes</taxon>
        <taxon>Micromonosporales</taxon>
        <taxon>Micromonosporaceae</taxon>
        <taxon>Winogradskya</taxon>
    </lineage>
</organism>
<accession>A0A919W4R2</accession>
<proteinExistence type="predicted"/>
<feature type="compositionally biased region" description="Acidic residues" evidence="1">
    <location>
        <begin position="475"/>
        <end position="495"/>
    </location>
</feature>
<protein>
    <submittedName>
        <fullName evidence="2">Uncharacterized protein</fullName>
    </submittedName>
</protein>
<feature type="compositionally biased region" description="Acidic residues" evidence="1">
    <location>
        <begin position="538"/>
        <end position="548"/>
    </location>
</feature>
<dbReference type="RefSeq" id="WP_213001162.1">
    <property type="nucleotide sequence ID" value="NZ_BAAATW010000001.1"/>
</dbReference>
<feature type="region of interest" description="Disordered" evidence="1">
    <location>
        <begin position="268"/>
        <end position="291"/>
    </location>
</feature>
<reference evidence="2" key="1">
    <citation type="submission" date="2021-03" db="EMBL/GenBank/DDBJ databases">
        <title>Whole genome shotgun sequence of Actinoplanes consettensis NBRC 14913.</title>
        <authorList>
            <person name="Komaki H."/>
            <person name="Tamura T."/>
        </authorList>
    </citation>
    <scope>NUCLEOTIDE SEQUENCE</scope>
    <source>
        <strain evidence="2">NBRC 14913</strain>
    </source>
</reference>
<dbReference type="AlphaFoldDB" id="A0A919W4R2"/>